<dbReference type="EMBL" id="JAULSW010000001">
    <property type="protein sequence ID" value="KAK3395191.1"/>
    <property type="molecule type" value="Genomic_DNA"/>
</dbReference>
<dbReference type="SUPFAM" id="SSF52151">
    <property type="entry name" value="FabD/lysophospholipase-like"/>
    <property type="match status" value="1"/>
</dbReference>
<name>A0AAE0P891_9PEZI</name>
<proteinExistence type="predicted"/>
<dbReference type="InterPro" id="IPR050091">
    <property type="entry name" value="PKS_NRPS_Biosynth_Enz"/>
</dbReference>
<evidence type="ECO:0000313" key="5">
    <source>
        <dbReference type="Proteomes" id="UP001285441"/>
    </source>
</evidence>
<dbReference type="Proteomes" id="UP001285441">
    <property type="component" value="Unassembled WGS sequence"/>
</dbReference>
<keyword evidence="5" id="KW-1185">Reference proteome</keyword>
<evidence type="ECO:0000256" key="2">
    <source>
        <dbReference type="ARBA" id="ARBA00022553"/>
    </source>
</evidence>
<dbReference type="Pfam" id="PF22621">
    <property type="entry name" value="CurL-like_PKS_C"/>
    <property type="match status" value="1"/>
</dbReference>
<dbReference type="Gene3D" id="3.40.47.10">
    <property type="match status" value="1"/>
</dbReference>
<dbReference type="SUPFAM" id="SSF53901">
    <property type="entry name" value="Thiolase-like"/>
    <property type="match status" value="1"/>
</dbReference>
<dbReference type="GO" id="GO:0004312">
    <property type="term" value="F:fatty acid synthase activity"/>
    <property type="evidence" value="ECO:0007669"/>
    <property type="project" value="TreeGrafter"/>
</dbReference>
<sequence length="1048" mass="113816">MNISNFCNDKGLPAASRTYVSFVAKNCITISGPPFILRSLRESKLFGCRITITSLHVPYHAPHLLTTQDIDSIINAAPGKDLCRYDSQFPVISAATGAIRHEKDYHSLLRGAVEDILINRVWWEDVVNDWEVRTTATCKTRLSSVAMALSRYSCYHRLGLNATPESTAYQSASGKSKIAIMGMSGRFPEAENLDDLWALLLKGLDVHKVVPPSRWNAATHVDSTGAKKNTSRTPYGCSPQINPASRLALMTVYEAMEMAGMVPGTTPSTQKDRVGVVYRVTSNDWMEVNSAQDINAFFIPGGCRAFIPGRASYFFKLSGTTCNLLWQGNADTVIVGGTNFLTNPDYTAGLDRGHFLSTTGNCKSFGQSADGYCRADGVCTVIPKRLDDAIAEKDPTLGIILGAYTNHSAEADSITRPLADAQKQVFTKILNDSSVSPLEIDYVEMHGTGTQAGDPVEMESVSDTFAPPKGPVIRAGDNPPYVGTIKSNIGHGGAAAGVSSLAKVLLMMKHMPFRHMLESAPGSTTSFPKIWTSETCTLLAKTPRKVFVNSFSVAGGNSAIPVEEAPIPQQQFGVNGLPPSTQIVTVSAKTPGSLRRNVESTLAFLNLHDHELGPLSYTTTDRRAHHPPRIAVSGTSTKDIKAELHNALDGGEGFTRSRAAGVRVTFAFTGNGSQYMGMRKQLLDVFPSFRSDMIRFNQLVKHQGFASIMPLIDAGVGNKNINSFNAVTVQVPTVCLEMSLARLWISWGIKPAAVVGHSLGEYAALAIAGVLSEADAIFLVARRAQLLRQKFRQSSHAMLAVRKAPLSQIEQMIAASLCEVACVNGPEDIVLATLLSAQKLTTTPLHVPYAFHSAQVEPMLDELEAVCRGVVFHATTIPVISSLLATTIKADTADILSPRYMRRHCREPVNMLGALRNAHQQALWGTTAVNKIPLATPAIYAEIALRIGKHIADKYNPGLREHIVSVNDMTIENALAVPDDDEKPSVLRSTVTFDMSTGIAVYRFATRDVRTGEVKKQHSHCKLRFQPREISTLTRPLSTRFPSLRASS</sequence>
<dbReference type="InterPro" id="IPR001227">
    <property type="entry name" value="Ac_transferase_dom_sf"/>
</dbReference>
<dbReference type="InterPro" id="IPR016039">
    <property type="entry name" value="Thiolase-like"/>
</dbReference>
<dbReference type="Pfam" id="PF16073">
    <property type="entry name" value="SAT"/>
    <property type="match status" value="1"/>
</dbReference>
<dbReference type="SMART" id="SM00827">
    <property type="entry name" value="PKS_AT"/>
    <property type="match status" value="1"/>
</dbReference>
<dbReference type="Pfam" id="PF02801">
    <property type="entry name" value="Ketoacyl-synt_C"/>
    <property type="match status" value="1"/>
</dbReference>
<dbReference type="Gene3D" id="3.40.366.10">
    <property type="entry name" value="Malonyl-Coenzyme A Acyl Carrier Protein, domain 2"/>
    <property type="match status" value="2"/>
</dbReference>
<dbReference type="Gene3D" id="3.30.70.3290">
    <property type="match status" value="1"/>
</dbReference>
<dbReference type="PROSITE" id="PS52004">
    <property type="entry name" value="KS3_2"/>
    <property type="match status" value="1"/>
</dbReference>
<organism evidence="4 5">
    <name type="scientific">Podospora didyma</name>
    <dbReference type="NCBI Taxonomy" id="330526"/>
    <lineage>
        <taxon>Eukaryota</taxon>
        <taxon>Fungi</taxon>
        <taxon>Dikarya</taxon>
        <taxon>Ascomycota</taxon>
        <taxon>Pezizomycotina</taxon>
        <taxon>Sordariomycetes</taxon>
        <taxon>Sordariomycetidae</taxon>
        <taxon>Sordariales</taxon>
        <taxon>Podosporaceae</taxon>
        <taxon>Podospora</taxon>
    </lineage>
</organism>
<feature type="domain" description="Ketosynthase family 3 (KS3)" evidence="3">
    <location>
        <begin position="175"/>
        <end position="564"/>
    </location>
</feature>
<dbReference type="GO" id="GO:0044550">
    <property type="term" value="P:secondary metabolite biosynthetic process"/>
    <property type="evidence" value="ECO:0007669"/>
    <property type="project" value="TreeGrafter"/>
</dbReference>
<dbReference type="PANTHER" id="PTHR43775">
    <property type="entry name" value="FATTY ACID SYNTHASE"/>
    <property type="match status" value="1"/>
</dbReference>
<reference evidence="4" key="1">
    <citation type="journal article" date="2023" name="Mol. Phylogenet. Evol.">
        <title>Genome-scale phylogeny and comparative genomics of the fungal order Sordariales.</title>
        <authorList>
            <person name="Hensen N."/>
            <person name="Bonometti L."/>
            <person name="Westerberg I."/>
            <person name="Brannstrom I.O."/>
            <person name="Guillou S."/>
            <person name="Cros-Aarteil S."/>
            <person name="Calhoun S."/>
            <person name="Haridas S."/>
            <person name="Kuo A."/>
            <person name="Mondo S."/>
            <person name="Pangilinan J."/>
            <person name="Riley R."/>
            <person name="LaButti K."/>
            <person name="Andreopoulos B."/>
            <person name="Lipzen A."/>
            <person name="Chen C."/>
            <person name="Yan M."/>
            <person name="Daum C."/>
            <person name="Ng V."/>
            <person name="Clum A."/>
            <person name="Steindorff A."/>
            <person name="Ohm R.A."/>
            <person name="Martin F."/>
            <person name="Silar P."/>
            <person name="Natvig D.O."/>
            <person name="Lalanne C."/>
            <person name="Gautier V."/>
            <person name="Ament-Velasquez S.L."/>
            <person name="Kruys A."/>
            <person name="Hutchinson M.I."/>
            <person name="Powell A.J."/>
            <person name="Barry K."/>
            <person name="Miller A.N."/>
            <person name="Grigoriev I.V."/>
            <person name="Debuchy R."/>
            <person name="Gladieux P."/>
            <person name="Hiltunen Thoren M."/>
            <person name="Johannesson H."/>
        </authorList>
    </citation>
    <scope>NUCLEOTIDE SEQUENCE</scope>
    <source>
        <strain evidence="4">CBS 232.78</strain>
    </source>
</reference>
<evidence type="ECO:0000256" key="1">
    <source>
        <dbReference type="ARBA" id="ARBA00022450"/>
    </source>
</evidence>
<dbReference type="InterPro" id="IPR020841">
    <property type="entry name" value="PKS_Beta-ketoAc_synthase_dom"/>
</dbReference>
<keyword evidence="2" id="KW-0597">Phosphoprotein</keyword>
<dbReference type="InterPro" id="IPR014031">
    <property type="entry name" value="Ketoacyl_synth_C"/>
</dbReference>
<protein>
    <submittedName>
        <fullName evidence="4">1,3,6,8-tetrahydroxynaphthalene polyketide synthase protein</fullName>
    </submittedName>
</protein>
<dbReference type="Pfam" id="PF00109">
    <property type="entry name" value="ketoacyl-synt"/>
    <property type="match status" value="1"/>
</dbReference>
<comment type="caution">
    <text evidence="4">The sequence shown here is derived from an EMBL/GenBank/DDBJ whole genome shotgun (WGS) entry which is preliminary data.</text>
</comment>
<evidence type="ECO:0000259" key="3">
    <source>
        <dbReference type="PROSITE" id="PS52004"/>
    </source>
</evidence>
<dbReference type="GO" id="GO:0006633">
    <property type="term" value="P:fatty acid biosynthetic process"/>
    <property type="evidence" value="ECO:0007669"/>
    <property type="project" value="TreeGrafter"/>
</dbReference>
<gene>
    <name evidence="4" type="ORF">B0H63DRAFT_492154</name>
</gene>
<dbReference type="AlphaFoldDB" id="A0AAE0P891"/>
<dbReference type="SMART" id="SM00825">
    <property type="entry name" value="PKS_KS"/>
    <property type="match status" value="1"/>
</dbReference>
<dbReference type="Gene3D" id="3.10.129.110">
    <property type="entry name" value="Polyketide synthase dehydratase"/>
    <property type="match status" value="1"/>
</dbReference>
<accession>A0AAE0P891</accession>
<reference evidence="4" key="2">
    <citation type="submission" date="2023-06" db="EMBL/GenBank/DDBJ databases">
        <authorList>
            <consortium name="Lawrence Berkeley National Laboratory"/>
            <person name="Haridas S."/>
            <person name="Hensen N."/>
            <person name="Bonometti L."/>
            <person name="Westerberg I."/>
            <person name="Brannstrom I.O."/>
            <person name="Guillou S."/>
            <person name="Cros-Aarteil S."/>
            <person name="Calhoun S."/>
            <person name="Kuo A."/>
            <person name="Mondo S."/>
            <person name="Pangilinan J."/>
            <person name="Riley R."/>
            <person name="LaButti K."/>
            <person name="Andreopoulos B."/>
            <person name="Lipzen A."/>
            <person name="Chen C."/>
            <person name="Yanf M."/>
            <person name="Daum C."/>
            <person name="Ng V."/>
            <person name="Clum A."/>
            <person name="Steindorff A."/>
            <person name="Ohm R."/>
            <person name="Martin F."/>
            <person name="Silar P."/>
            <person name="Natvig D."/>
            <person name="Lalanne C."/>
            <person name="Gautier V."/>
            <person name="Ament-velasquez S.L."/>
            <person name="Kruys A."/>
            <person name="Hutchinson M.I."/>
            <person name="Powell A.J."/>
            <person name="Barry K."/>
            <person name="Miller A.N."/>
            <person name="Grigoriev I.V."/>
            <person name="Debuchy R."/>
            <person name="Gladieux P."/>
            <person name="Thoren M.H."/>
            <person name="Johannesson H."/>
        </authorList>
    </citation>
    <scope>NUCLEOTIDE SEQUENCE</scope>
    <source>
        <strain evidence="4">CBS 232.78</strain>
    </source>
</reference>
<dbReference type="InterPro" id="IPR042104">
    <property type="entry name" value="PKS_dehydratase_sf"/>
</dbReference>
<evidence type="ECO:0000313" key="4">
    <source>
        <dbReference type="EMBL" id="KAK3395191.1"/>
    </source>
</evidence>
<dbReference type="CDD" id="cd00833">
    <property type="entry name" value="PKS"/>
    <property type="match status" value="1"/>
</dbReference>
<keyword evidence="1" id="KW-0596">Phosphopantetheine</keyword>
<dbReference type="PANTHER" id="PTHR43775:SF40">
    <property type="entry name" value="NORSOLORINIC ACID SYNTHASE STCA"/>
    <property type="match status" value="1"/>
</dbReference>
<dbReference type="InterPro" id="IPR014043">
    <property type="entry name" value="Acyl_transferase_dom"/>
</dbReference>
<dbReference type="InterPro" id="IPR014030">
    <property type="entry name" value="Ketoacyl_synth_N"/>
</dbReference>
<dbReference type="InterPro" id="IPR016035">
    <property type="entry name" value="Acyl_Trfase/lysoPLipase"/>
</dbReference>
<dbReference type="Pfam" id="PF00698">
    <property type="entry name" value="Acyl_transf_1"/>
    <property type="match status" value="1"/>
</dbReference>
<dbReference type="InterPro" id="IPR032088">
    <property type="entry name" value="SAT"/>
</dbReference>